<dbReference type="PANTHER" id="PTHR31384:SF160">
    <property type="entry name" value="AUXIN RESPONSE FACTOR 16"/>
    <property type="match status" value="1"/>
</dbReference>
<organism evidence="1 2">
    <name type="scientific">Platanthera guangdongensis</name>
    <dbReference type="NCBI Taxonomy" id="2320717"/>
    <lineage>
        <taxon>Eukaryota</taxon>
        <taxon>Viridiplantae</taxon>
        <taxon>Streptophyta</taxon>
        <taxon>Embryophyta</taxon>
        <taxon>Tracheophyta</taxon>
        <taxon>Spermatophyta</taxon>
        <taxon>Magnoliopsida</taxon>
        <taxon>Liliopsida</taxon>
        <taxon>Asparagales</taxon>
        <taxon>Orchidaceae</taxon>
        <taxon>Orchidoideae</taxon>
        <taxon>Orchideae</taxon>
        <taxon>Orchidinae</taxon>
        <taxon>Platanthera</taxon>
    </lineage>
</organism>
<dbReference type="EMBL" id="JBBWWR010000016">
    <property type="protein sequence ID" value="KAK8948316.1"/>
    <property type="molecule type" value="Genomic_DNA"/>
</dbReference>
<name>A0ABR2LS82_9ASPA</name>
<proteinExistence type="predicted"/>
<dbReference type="InterPro" id="IPR044835">
    <property type="entry name" value="ARF_plant"/>
</dbReference>
<evidence type="ECO:0000313" key="2">
    <source>
        <dbReference type="Proteomes" id="UP001412067"/>
    </source>
</evidence>
<sequence length="179" mass="19920">MVDSTMDVRHADRKKGIPLALRSSEGRSTEVSDDGGRLHECCWRSRIRSHDPVDVSLETKTGTEQFLNTQLWHACAGGIVQIPSLNSKVYYFPQGHTEHAQSPVDFGSSVRIPPLILCRVTSVRFLADSVTDEVFTKIQMIPLKGNEPDYNEDGGLGFGYQGLRFATQTCIFCKDIDSI</sequence>
<comment type="caution">
    <text evidence="1">The sequence shown here is derived from an EMBL/GenBank/DDBJ whole genome shotgun (WGS) entry which is preliminary data.</text>
</comment>
<gene>
    <name evidence="1" type="primary">ARF10</name>
    <name evidence="1" type="ORF">KSP40_PGU005718</name>
</gene>
<accession>A0ABR2LS82</accession>
<evidence type="ECO:0000313" key="1">
    <source>
        <dbReference type="EMBL" id="KAK8948316.1"/>
    </source>
</evidence>
<dbReference type="PANTHER" id="PTHR31384">
    <property type="entry name" value="AUXIN RESPONSE FACTOR 4-RELATED"/>
    <property type="match status" value="1"/>
</dbReference>
<keyword evidence="2" id="KW-1185">Reference proteome</keyword>
<dbReference type="Proteomes" id="UP001412067">
    <property type="component" value="Unassembled WGS sequence"/>
</dbReference>
<protein>
    <submittedName>
        <fullName evidence="1">Auxin response factor 10</fullName>
    </submittedName>
</protein>
<reference evidence="1 2" key="1">
    <citation type="journal article" date="2022" name="Nat. Plants">
        <title>Genomes of leafy and leafless Platanthera orchids illuminate the evolution of mycoheterotrophy.</title>
        <authorList>
            <person name="Li M.H."/>
            <person name="Liu K.W."/>
            <person name="Li Z."/>
            <person name="Lu H.C."/>
            <person name="Ye Q.L."/>
            <person name="Zhang D."/>
            <person name="Wang J.Y."/>
            <person name="Li Y.F."/>
            <person name="Zhong Z.M."/>
            <person name="Liu X."/>
            <person name="Yu X."/>
            <person name="Liu D.K."/>
            <person name="Tu X.D."/>
            <person name="Liu B."/>
            <person name="Hao Y."/>
            <person name="Liao X.Y."/>
            <person name="Jiang Y.T."/>
            <person name="Sun W.H."/>
            <person name="Chen J."/>
            <person name="Chen Y.Q."/>
            <person name="Ai Y."/>
            <person name="Zhai J.W."/>
            <person name="Wu S.S."/>
            <person name="Zhou Z."/>
            <person name="Hsiao Y.Y."/>
            <person name="Wu W.L."/>
            <person name="Chen Y.Y."/>
            <person name="Lin Y.F."/>
            <person name="Hsu J.L."/>
            <person name="Li C.Y."/>
            <person name="Wang Z.W."/>
            <person name="Zhao X."/>
            <person name="Zhong W.Y."/>
            <person name="Ma X.K."/>
            <person name="Ma L."/>
            <person name="Huang J."/>
            <person name="Chen G.Z."/>
            <person name="Huang M.Z."/>
            <person name="Huang L."/>
            <person name="Peng D.H."/>
            <person name="Luo Y.B."/>
            <person name="Zou S.Q."/>
            <person name="Chen S.P."/>
            <person name="Lan S."/>
            <person name="Tsai W.C."/>
            <person name="Van de Peer Y."/>
            <person name="Liu Z.J."/>
        </authorList>
    </citation>
    <scope>NUCLEOTIDE SEQUENCE [LARGE SCALE GENOMIC DNA]</scope>
    <source>
        <strain evidence="1">Lor288</strain>
    </source>
</reference>